<gene>
    <name evidence="2" type="ORF">H9702_05620</name>
</gene>
<evidence type="ECO:0000313" key="2">
    <source>
        <dbReference type="EMBL" id="HJC36592.1"/>
    </source>
</evidence>
<dbReference type="Proteomes" id="UP000823896">
    <property type="component" value="Unassembled WGS sequence"/>
</dbReference>
<organism evidence="2 3">
    <name type="scientific">Candidatus Merdibacter merdavium</name>
    <dbReference type="NCBI Taxonomy" id="2838692"/>
    <lineage>
        <taxon>Bacteria</taxon>
        <taxon>Bacillati</taxon>
        <taxon>Bacillota</taxon>
        <taxon>Erysipelotrichia</taxon>
        <taxon>Erysipelotrichales</taxon>
        <taxon>Erysipelotrichaceae</taxon>
        <taxon>Merdibacter</taxon>
    </lineage>
</organism>
<dbReference type="CDD" id="cd01066">
    <property type="entry name" value="APP_MetAP"/>
    <property type="match status" value="1"/>
</dbReference>
<dbReference type="AlphaFoldDB" id="A0A9D2NRI6"/>
<reference evidence="2" key="1">
    <citation type="journal article" date="2021" name="PeerJ">
        <title>Extensive microbial diversity within the chicken gut microbiome revealed by metagenomics and culture.</title>
        <authorList>
            <person name="Gilroy R."/>
            <person name="Ravi A."/>
            <person name="Getino M."/>
            <person name="Pursley I."/>
            <person name="Horton D.L."/>
            <person name="Alikhan N.F."/>
            <person name="Baker D."/>
            <person name="Gharbi K."/>
            <person name="Hall N."/>
            <person name="Watson M."/>
            <person name="Adriaenssens E.M."/>
            <person name="Foster-Nyarko E."/>
            <person name="Jarju S."/>
            <person name="Secka A."/>
            <person name="Antonio M."/>
            <person name="Oren A."/>
            <person name="Chaudhuri R.R."/>
            <person name="La Ragione R."/>
            <person name="Hildebrand F."/>
            <person name="Pallen M.J."/>
        </authorList>
    </citation>
    <scope>NUCLEOTIDE SEQUENCE</scope>
    <source>
        <strain evidence="2">CHK187-11901</strain>
    </source>
</reference>
<dbReference type="Gene3D" id="3.90.230.10">
    <property type="entry name" value="Creatinase/methionine aminopeptidase superfamily"/>
    <property type="match status" value="1"/>
</dbReference>
<evidence type="ECO:0000313" key="3">
    <source>
        <dbReference type="Proteomes" id="UP000823896"/>
    </source>
</evidence>
<protein>
    <submittedName>
        <fullName evidence="2">M24 family metallopeptidase</fullName>
    </submittedName>
</protein>
<dbReference type="PANTHER" id="PTHR46112">
    <property type="entry name" value="AMINOPEPTIDASE"/>
    <property type="match status" value="1"/>
</dbReference>
<feature type="domain" description="Peptidase M24" evidence="1">
    <location>
        <begin position="180"/>
        <end position="390"/>
    </location>
</feature>
<evidence type="ECO:0000259" key="1">
    <source>
        <dbReference type="Pfam" id="PF00557"/>
    </source>
</evidence>
<dbReference type="InterPro" id="IPR000994">
    <property type="entry name" value="Pept_M24"/>
</dbReference>
<dbReference type="SUPFAM" id="SSF55920">
    <property type="entry name" value="Creatinase/aminopeptidase"/>
    <property type="match status" value="1"/>
</dbReference>
<reference evidence="2" key="2">
    <citation type="submission" date="2021-04" db="EMBL/GenBank/DDBJ databases">
        <authorList>
            <person name="Gilroy R."/>
        </authorList>
    </citation>
    <scope>NUCLEOTIDE SEQUENCE</scope>
    <source>
        <strain evidence="2">CHK187-11901</strain>
    </source>
</reference>
<proteinExistence type="predicted"/>
<dbReference type="PANTHER" id="PTHR46112:SF8">
    <property type="entry name" value="CYTOPLASMIC PEPTIDASE PEPQ-RELATED"/>
    <property type="match status" value="1"/>
</dbReference>
<dbReference type="InterPro" id="IPR036005">
    <property type="entry name" value="Creatinase/aminopeptidase-like"/>
</dbReference>
<accession>A0A9D2NRI6</accession>
<dbReference type="EMBL" id="DWWM01000035">
    <property type="protein sequence ID" value="HJC36592.1"/>
    <property type="molecule type" value="Genomic_DNA"/>
</dbReference>
<dbReference type="Pfam" id="PF00557">
    <property type="entry name" value="Peptidase_M24"/>
    <property type="match status" value="1"/>
</dbReference>
<sequence>MKIRSVKEQYELRNICLRERLEQILPQVMRESEADLWLHASKEYHEDPTFRALTPADYPTARRVTMFAFVKDGDEVIRYSLSIPDAHLEEFYAPYWKFGQESQMDALKRLLEQYDPQKIAINASANFAFCDGLSMGIYTEWMKELDEKWLDRMISDDHLGLKLMERRTATELKLLPEVVEAAFSVMNAMYTSQNVIPGKTTTQDLEWFMMQSVKDMGLDYWFEPTMDLQREGEDGEHLSGVIQRGDLLHCDFGIRYMNMCTDTQRLAYVAREGETEVPEDLRNGMKVNNRFQDIVRENMKPGRTGNEVLMAALDQAKAEGIQATLYSHPCNMYGHGPGPTIGLWNQQSEIPVKGDIELDVNTTYALELNVKVPCKNKDYYIYTEETVLLDENGVQFLYEGRDRITLIR</sequence>
<name>A0A9D2NRI6_9FIRM</name>
<comment type="caution">
    <text evidence="2">The sequence shown here is derived from an EMBL/GenBank/DDBJ whole genome shotgun (WGS) entry which is preliminary data.</text>
</comment>
<dbReference type="InterPro" id="IPR050659">
    <property type="entry name" value="Peptidase_M24B"/>
</dbReference>